<evidence type="ECO:0000313" key="1">
    <source>
        <dbReference type="EMBL" id="KAI8431073.1"/>
    </source>
</evidence>
<reference evidence="1 2" key="1">
    <citation type="journal article" date="2022" name="Genome Biol. Evol.">
        <title>The Spruce Budworm Genome: Reconstructing the Evolutionary History of Antifreeze Proteins.</title>
        <authorList>
            <person name="Beliveau C."/>
            <person name="Gagne P."/>
            <person name="Picq S."/>
            <person name="Vernygora O."/>
            <person name="Keeling C.I."/>
            <person name="Pinkney K."/>
            <person name="Doucet D."/>
            <person name="Wen F."/>
            <person name="Johnston J.S."/>
            <person name="Maaroufi H."/>
            <person name="Boyle B."/>
            <person name="Laroche J."/>
            <person name="Dewar K."/>
            <person name="Juretic N."/>
            <person name="Blackburn G."/>
            <person name="Nisole A."/>
            <person name="Brunet B."/>
            <person name="Brandao M."/>
            <person name="Lumley L."/>
            <person name="Duan J."/>
            <person name="Quan G."/>
            <person name="Lucarotti C.J."/>
            <person name="Roe A.D."/>
            <person name="Sperling F.A.H."/>
            <person name="Levesque R.C."/>
            <person name="Cusson M."/>
        </authorList>
    </citation>
    <scope>NUCLEOTIDE SEQUENCE [LARGE SCALE GENOMIC DNA]</scope>
    <source>
        <strain evidence="1">Glfc:IPQL:Cfum</strain>
    </source>
</reference>
<gene>
    <name evidence="1" type="ORF">MSG28_001132</name>
</gene>
<proteinExistence type="predicted"/>
<name>A0ACC0K3T6_CHOFU</name>
<protein>
    <submittedName>
        <fullName evidence="1">Uncharacterized protein</fullName>
    </submittedName>
</protein>
<dbReference type="Proteomes" id="UP001064048">
    <property type="component" value="Chromosome Z"/>
</dbReference>
<sequence length="457" mass="50079">MVVAIQADLAQGPTTCMSRLLHVVTLALYTYFVAALMGRQLVPPAPGSTSKYEPDVYFPLFTALQFCFYVGWLKVAEVLINPFGEDDDDIELNWLIDRHIKAAYMIVDEMHEEHPELLKDQYWEEVVPKDLPYTVASEHYRRHEPPCSADHYKVKAEDAVYANVQAPRKSHDETYADYESVDTPLVERRKNWFQRQISRMGSVRSGSTAYSSGGLFGRNRHNSVVYSSPEAGQPPVPQPPHKMSLYERLVGRKSGRGQHRQNSRHGGQKSNGSAVPITLRNRPRIPTPDVTKEIIDRENRLAMGMQNMGVIMAHQGYQNEVPVLGALVLSPIQELDSGSVNNTLHAGQPGTTALAQAVLSPALTQSGLAPMLTAGPVALSPMGVQLSSFVAGSAPSTPRTERITGSAGSAATPPPPRATVTELPMGSDRDSEHSAASTGTPPEFNRKSNSKRGEVYV</sequence>
<dbReference type="EMBL" id="CM046131">
    <property type="protein sequence ID" value="KAI8431073.1"/>
    <property type="molecule type" value="Genomic_DNA"/>
</dbReference>
<accession>A0ACC0K3T6</accession>
<comment type="caution">
    <text evidence="1">The sequence shown here is derived from an EMBL/GenBank/DDBJ whole genome shotgun (WGS) entry which is preliminary data.</text>
</comment>
<evidence type="ECO:0000313" key="2">
    <source>
        <dbReference type="Proteomes" id="UP001064048"/>
    </source>
</evidence>
<keyword evidence="2" id="KW-1185">Reference proteome</keyword>
<organism evidence="1 2">
    <name type="scientific">Choristoneura fumiferana</name>
    <name type="common">Spruce budworm moth</name>
    <name type="synonym">Archips fumiferana</name>
    <dbReference type="NCBI Taxonomy" id="7141"/>
    <lineage>
        <taxon>Eukaryota</taxon>
        <taxon>Metazoa</taxon>
        <taxon>Ecdysozoa</taxon>
        <taxon>Arthropoda</taxon>
        <taxon>Hexapoda</taxon>
        <taxon>Insecta</taxon>
        <taxon>Pterygota</taxon>
        <taxon>Neoptera</taxon>
        <taxon>Endopterygota</taxon>
        <taxon>Lepidoptera</taxon>
        <taxon>Glossata</taxon>
        <taxon>Ditrysia</taxon>
        <taxon>Tortricoidea</taxon>
        <taxon>Tortricidae</taxon>
        <taxon>Tortricinae</taxon>
        <taxon>Choristoneura</taxon>
    </lineage>
</organism>